<dbReference type="SMART" id="SM00530">
    <property type="entry name" value="HTH_XRE"/>
    <property type="match status" value="1"/>
</dbReference>
<gene>
    <name evidence="2" type="ORF">UFOVP621_84</name>
</gene>
<proteinExistence type="predicted"/>
<dbReference type="InterPro" id="IPR010982">
    <property type="entry name" value="Lambda_DNA-bd_dom_sf"/>
</dbReference>
<dbReference type="SUPFAM" id="SSF47413">
    <property type="entry name" value="lambda repressor-like DNA-binding domains"/>
    <property type="match status" value="1"/>
</dbReference>
<evidence type="ECO:0000259" key="1">
    <source>
        <dbReference type="PROSITE" id="PS50943"/>
    </source>
</evidence>
<dbReference type="PROSITE" id="PS50943">
    <property type="entry name" value="HTH_CROC1"/>
    <property type="match status" value="1"/>
</dbReference>
<name>A0A6J5N3L2_9CAUD</name>
<accession>A0A6J5N3L2</accession>
<dbReference type="CDD" id="cd00093">
    <property type="entry name" value="HTH_XRE"/>
    <property type="match status" value="1"/>
</dbReference>
<dbReference type="EMBL" id="LR796586">
    <property type="protein sequence ID" value="CAB4153308.1"/>
    <property type="molecule type" value="Genomic_DNA"/>
</dbReference>
<evidence type="ECO:0000313" key="2">
    <source>
        <dbReference type="EMBL" id="CAB4153308.1"/>
    </source>
</evidence>
<reference evidence="2" key="1">
    <citation type="submission" date="2020-04" db="EMBL/GenBank/DDBJ databases">
        <authorList>
            <person name="Chiriac C."/>
            <person name="Salcher M."/>
            <person name="Ghai R."/>
            <person name="Kavagutti S V."/>
        </authorList>
    </citation>
    <scope>NUCLEOTIDE SEQUENCE</scope>
</reference>
<protein>
    <submittedName>
        <fullName evidence="2">HTH_XRE domain containing protein</fullName>
    </submittedName>
</protein>
<feature type="domain" description="HTH cro/C1-type" evidence="1">
    <location>
        <begin position="23"/>
        <end position="68"/>
    </location>
</feature>
<organism evidence="2">
    <name type="scientific">uncultured Caudovirales phage</name>
    <dbReference type="NCBI Taxonomy" id="2100421"/>
    <lineage>
        <taxon>Viruses</taxon>
        <taxon>Duplodnaviria</taxon>
        <taxon>Heunggongvirae</taxon>
        <taxon>Uroviricota</taxon>
        <taxon>Caudoviricetes</taxon>
        <taxon>Peduoviridae</taxon>
        <taxon>Maltschvirus</taxon>
        <taxon>Maltschvirus maltsch</taxon>
    </lineage>
</organism>
<dbReference type="Gene3D" id="1.10.260.40">
    <property type="entry name" value="lambda repressor-like DNA-binding domains"/>
    <property type="match status" value="1"/>
</dbReference>
<dbReference type="InterPro" id="IPR001387">
    <property type="entry name" value="Cro/C1-type_HTH"/>
</dbReference>
<dbReference type="GO" id="GO:0003677">
    <property type="term" value="F:DNA binding"/>
    <property type="evidence" value="ECO:0007669"/>
    <property type="project" value="InterPro"/>
</dbReference>
<sequence length="74" mass="8767">MKKKQLTGMEYLRSRMEELGYNSLQEVAEHMNVNRGNLWRWWNYDTRPSIDMIPVFATVLQVPELEILAALEVI</sequence>